<sequence length="136" mass="14625">MGPGAAVATALYTKIASDVSSAEPALRPSAFEPASTGPSWSHPWKAVLLDGDLARGGELHSIIEAALRGKLGLGPAAKELNMQADAGELYLVDNSLLQQIDEIRAMDARVRREQRVREGRGWSCIAWVYIARSGLR</sequence>
<reference evidence="1" key="1">
    <citation type="submission" date="2021-01" db="EMBL/GenBank/DDBJ databases">
        <authorList>
            <person name="Corre E."/>
            <person name="Pelletier E."/>
            <person name="Niang G."/>
            <person name="Scheremetjew M."/>
            <person name="Finn R."/>
            <person name="Kale V."/>
            <person name="Holt S."/>
            <person name="Cochrane G."/>
            <person name="Meng A."/>
            <person name="Brown T."/>
            <person name="Cohen L."/>
        </authorList>
    </citation>
    <scope>NUCLEOTIDE SEQUENCE</scope>
    <source>
        <strain evidence="1">PLY182g</strain>
    </source>
</reference>
<evidence type="ECO:0000313" key="1">
    <source>
        <dbReference type="EMBL" id="CAD8614255.1"/>
    </source>
</evidence>
<dbReference type="AlphaFoldDB" id="A0A7S0Q3C5"/>
<accession>A0A7S0Q3C5</accession>
<organism evidence="1">
    <name type="scientific">Coccolithus braarudii</name>
    <dbReference type="NCBI Taxonomy" id="221442"/>
    <lineage>
        <taxon>Eukaryota</taxon>
        <taxon>Haptista</taxon>
        <taxon>Haptophyta</taxon>
        <taxon>Prymnesiophyceae</taxon>
        <taxon>Coccolithales</taxon>
        <taxon>Coccolithaceae</taxon>
        <taxon>Coccolithus</taxon>
    </lineage>
</organism>
<gene>
    <name evidence="1" type="ORF">CPEL01642_LOCUS17636</name>
</gene>
<name>A0A7S0Q3C5_9EUKA</name>
<protein>
    <submittedName>
        <fullName evidence="1">Uncharacterized protein</fullName>
    </submittedName>
</protein>
<dbReference type="EMBL" id="HBEY01037054">
    <property type="protein sequence ID" value="CAD8614255.1"/>
    <property type="molecule type" value="Transcribed_RNA"/>
</dbReference>
<proteinExistence type="predicted"/>